<dbReference type="GO" id="GO:0003677">
    <property type="term" value="F:DNA binding"/>
    <property type="evidence" value="ECO:0007669"/>
    <property type="project" value="InterPro"/>
</dbReference>
<protein>
    <recommendedName>
        <fullName evidence="1">Transposase IS116/IS110/IS902 C-terminal domain-containing protein</fullName>
    </recommendedName>
</protein>
<dbReference type="EMBL" id="LCDO01000002">
    <property type="protein sequence ID" value="KKS57227.1"/>
    <property type="molecule type" value="Genomic_DNA"/>
</dbReference>
<gene>
    <name evidence="2" type="ORF">UV20_C0002G0016</name>
</gene>
<reference evidence="2 3" key="1">
    <citation type="journal article" date="2015" name="Nature">
        <title>rRNA introns, odd ribosomes, and small enigmatic genomes across a large radiation of phyla.</title>
        <authorList>
            <person name="Brown C.T."/>
            <person name="Hug L.A."/>
            <person name="Thomas B.C."/>
            <person name="Sharon I."/>
            <person name="Castelle C.J."/>
            <person name="Singh A."/>
            <person name="Wilkins M.J."/>
            <person name="Williams K.H."/>
            <person name="Banfield J.F."/>
        </authorList>
    </citation>
    <scope>NUCLEOTIDE SEQUENCE [LARGE SCALE GENOMIC DNA]</scope>
</reference>
<name>A0A0G1A848_9BACT</name>
<evidence type="ECO:0000259" key="1">
    <source>
        <dbReference type="Pfam" id="PF02371"/>
    </source>
</evidence>
<sequence length="424" mass="48353">MERFIGIRHRVKKTTAGQARPTQIFILGGGKKGQDLVLDLPDEQSELDFAHGVLVAAMRDVKMGEDVSIFPPHQLGWRKVKDDEDVSALPKGFFKKEGKDRYVLGKVPAAFEGLREGDVVGMILGGSGDRLAAALSRSGENVGASVYRVPSFVFKNWRGQDEDKDKDAELLAQKVRNERGSFYKVESRDRAFIRVSEALSFRQEALAARIACEQRLHASFIGSIFLSERGLYPEGMIEKEYQRRSANDMVLQNLEEELKRRESELKKAVEATALWDRVFAPISGVGPRLAAAFIASIVDIRRFETDAKLKAYCGAHVLPDGRFPRRRGGEVANWSPDLRQALYLLGDQFNRRPDSVWGQKLISYKAKFRDRHAKEIGTNGKSRYSDGHIHRMATWRTLTKFVEWLWKEWWKLEKDRQREERQAA</sequence>
<dbReference type="Pfam" id="PF02371">
    <property type="entry name" value="Transposase_20"/>
    <property type="match status" value="1"/>
</dbReference>
<dbReference type="GO" id="GO:0006313">
    <property type="term" value="P:DNA transposition"/>
    <property type="evidence" value="ECO:0007669"/>
    <property type="project" value="InterPro"/>
</dbReference>
<dbReference type="Proteomes" id="UP000034837">
    <property type="component" value="Unassembled WGS sequence"/>
</dbReference>
<accession>A0A0G1A848</accession>
<organism evidence="2 3">
    <name type="scientific">Candidatus Magasanikbacteria bacterium GW2011_GWA2_42_32</name>
    <dbReference type="NCBI Taxonomy" id="1619039"/>
    <lineage>
        <taxon>Bacteria</taxon>
        <taxon>Candidatus Magasanikiibacteriota</taxon>
    </lineage>
</organism>
<dbReference type="GO" id="GO:0004803">
    <property type="term" value="F:transposase activity"/>
    <property type="evidence" value="ECO:0007669"/>
    <property type="project" value="InterPro"/>
</dbReference>
<dbReference type="AlphaFoldDB" id="A0A0G1A848"/>
<comment type="caution">
    <text evidence="2">The sequence shown here is derived from an EMBL/GenBank/DDBJ whole genome shotgun (WGS) entry which is preliminary data.</text>
</comment>
<proteinExistence type="predicted"/>
<evidence type="ECO:0000313" key="3">
    <source>
        <dbReference type="Proteomes" id="UP000034837"/>
    </source>
</evidence>
<evidence type="ECO:0000313" key="2">
    <source>
        <dbReference type="EMBL" id="KKS57227.1"/>
    </source>
</evidence>
<dbReference type="InterPro" id="IPR003346">
    <property type="entry name" value="Transposase_20"/>
</dbReference>
<feature type="domain" description="Transposase IS116/IS110/IS902 C-terminal" evidence="1">
    <location>
        <begin position="279"/>
        <end position="343"/>
    </location>
</feature>